<feature type="transmembrane region" description="Helical" evidence="7">
    <location>
        <begin position="50"/>
        <end position="73"/>
    </location>
</feature>
<feature type="region of interest" description="Disordered" evidence="6">
    <location>
        <begin position="114"/>
        <end position="133"/>
    </location>
</feature>
<dbReference type="AlphaFoldDB" id="A0A2N6NEM0"/>
<comment type="similarity">
    <text evidence="5">Belongs to the ATG33 family.</text>
</comment>
<evidence type="ECO:0000313" key="9">
    <source>
        <dbReference type="Proteomes" id="UP000235728"/>
    </source>
</evidence>
<proteinExistence type="inferred from homology"/>
<dbReference type="GO" id="GO:0000422">
    <property type="term" value="P:autophagy of mitochondrion"/>
    <property type="evidence" value="ECO:0007669"/>
    <property type="project" value="TreeGrafter"/>
</dbReference>
<feature type="transmembrane region" description="Helical" evidence="7">
    <location>
        <begin position="179"/>
        <end position="199"/>
    </location>
</feature>
<evidence type="ECO:0000256" key="1">
    <source>
        <dbReference type="ARBA" id="ARBA00004141"/>
    </source>
</evidence>
<comment type="caution">
    <text evidence="8">The sequence shown here is derived from an EMBL/GenBank/DDBJ whole genome shotgun (WGS) entry which is preliminary data.</text>
</comment>
<sequence>MASKAIPLFKFVGTVSLGLLTGVSYAVSRLALPALLELPSASSARASLSHLAASLQTSLIALSSLAAAPLALAYAFAPPRARHPYLVYASLLAVLSAAAPRLLLGPAGLVAPTTTTTTRPANSKNKTSTSAAAARARSMEASYEVLGDVHSEPASEEDVDEPVNGEDVRVHVQGLARAYAIQAGLAALGFAMSVVGLWGDGATVVIVS</sequence>
<evidence type="ECO:0000256" key="2">
    <source>
        <dbReference type="ARBA" id="ARBA00022692"/>
    </source>
</evidence>
<dbReference type="OMA" id="WCLSSPR"/>
<feature type="transmembrane region" description="Helical" evidence="7">
    <location>
        <begin position="85"/>
        <end position="104"/>
    </location>
</feature>
<name>A0A2N6NEM0_BEABA</name>
<dbReference type="GO" id="GO:0005741">
    <property type="term" value="C:mitochondrial outer membrane"/>
    <property type="evidence" value="ECO:0007669"/>
    <property type="project" value="TreeGrafter"/>
</dbReference>
<keyword evidence="2 7" id="KW-0812">Transmembrane</keyword>
<gene>
    <name evidence="8" type="ORF">BM221_007932</name>
</gene>
<dbReference type="PANTHER" id="PTHR37278">
    <property type="entry name" value="AUTOPHAGY-RELATED PROTEIN 33-RELATED"/>
    <property type="match status" value="1"/>
</dbReference>
<evidence type="ECO:0000256" key="7">
    <source>
        <dbReference type="SAM" id="Phobius"/>
    </source>
</evidence>
<dbReference type="Proteomes" id="UP000235728">
    <property type="component" value="Unassembled WGS sequence"/>
</dbReference>
<evidence type="ECO:0008006" key="10">
    <source>
        <dbReference type="Google" id="ProtNLM"/>
    </source>
</evidence>
<dbReference type="GO" id="GO:0016236">
    <property type="term" value="P:macroautophagy"/>
    <property type="evidence" value="ECO:0007669"/>
    <property type="project" value="TreeGrafter"/>
</dbReference>
<dbReference type="PANTHER" id="PTHR37278:SF1">
    <property type="entry name" value="AUTOPHAGY-RELATED PROTEIN 33-RELATED"/>
    <property type="match status" value="1"/>
</dbReference>
<evidence type="ECO:0000256" key="6">
    <source>
        <dbReference type="SAM" id="MobiDB-lite"/>
    </source>
</evidence>
<protein>
    <recommendedName>
        <fullName evidence="10">Autophagy-related protein 33</fullName>
    </recommendedName>
</protein>
<accession>A0A2N6NEM0</accession>
<evidence type="ECO:0000313" key="8">
    <source>
        <dbReference type="EMBL" id="PMB65735.1"/>
    </source>
</evidence>
<keyword evidence="3 7" id="KW-1133">Transmembrane helix</keyword>
<dbReference type="EMBL" id="MRVG01000009">
    <property type="protein sequence ID" value="PMB65735.1"/>
    <property type="molecule type" value="Genomic_DNA"/>
</dbReference>
<evidence type="ECO:0000256" key="4">
    <source>
        <dbReference type="ARBA" id="ARBA00023136"/>
    </source>
</evidence>
<comment type="subcellular location">
    <subcellularLocation>
        <location evidence="1">Membrane</location>
        <topology evidence="1">Multi-pass membrane protein</topology>
    </subcellularLocation>
</comment>
<evidence type="ECO:0000256" key="3">
    <source>
        <dbReference type="ARBA" id="ARBA00022989"/>
    </source>
</evidence>
<reference evidence="8 9" key="1">
    <citation type="journal article" date="2016" name="Appl. Microbiol. Biotechnol.">
        <title>Characterization of T-DNA insertion mutants with decreased virulence in the entomopathogenic fungus Beauveria bassiana JEF-007.</title>
        <authorList>
            <person name="Kim S."/>
            <person name="Lee S.J."/>
            <person name="Nai Y.S."/>
            <person name="Yu J.S."/>
            <person name="Lee M.R."/>
            <person name="Yang Y.T."/>
            <person name="Kim J.S."/>
        </authorList>
    </citation>
    <scope>NUCLEOTIDE SEQUENCE [LARGE SCALE GENOMIC DNA]</scope>
    <source>
        <strain evidence="8 9">JEF-007</strain>
    </source>
</reference>
<dbReference type="InterPro" id="IPR051668">
    <property type="entry name" value="ATG33"/>
</dbReference>
<keyword evidence="4 7" id="KW-0472">Membrane</keyword>
<organism evidence="8 9">
    <name type="scientific">Beauveria bassiana</name>
    <name type="common">White muscardine disease fungus</name>
    <name type="synonym">Tritirachium shiotae</name>
    <dbReference type="NCBI Taxonomy" id="176275"/>
    <lineage>
        <taxon>Eukaryota</taxon>
        <taxon>Fungi</taxon>
        <taxon>Dikarya</taxon>
        <taxon>Ascomycota</taxon>
        <taxon>Pezizomycotina</taxon>
        <taxon>Sordariomycetes</taxon>
        <taxon>Hypocreomycetidae</taxon>
        <taxon>Hypocreales</taxon>
        <taxon>Cordycipitaceae</taxon>
        <taxon>Beauveria</taxon>
    </lineage>
</organism>
<evidence type="ECO:0000256" key="5">
    <source>
        <dbReference type="ARBA" id="ARBA00038013"/>
    </source>
</evidence>